<feature type="transmembrane region" description="Helical" evidence="8">
    <location>
        <begin position="103"/>
        <end position="124"/>
    </location>
</feature>
<keyword evidence="5 8" id="KW-1133">Transmembrane helix</keyword>
<evidence type="ECO:0000256" key="5">
    <source>
        <dbReference type="ARBA" id="ARBA00022989"/>
    </source>
</evidence>
<keyword evidence="3" id="KW-1003">Cell membrane</keyword>
<dbReference type="AlphaFoldDB" id="A0A510V363"/>
<keyword evidence="6 8" id="KW-0472">Membrane</keyword>
<dbReference type="CDD" id="cd13127">
    <property type="entry name" value="MATE_tuaB_like"/>
    <property type="match status" value="1"/>
</dbReference>
<feature type="transmembrane region" description="Helical" evidence="8">
    <location>
        <begin position="463"/>
        <end position="484"/>
    </location>
</feature>
<dbReference type="PANTHER" id="PTHR30250:SF10">
    <property type="entry name" value="LIPOPOLYSACCHARIDE BIOSYNTHESIS PROTEIN WZXC"/>
    <property type="match status" value="1"/>
</dbReference>
<keyword evidence="10" id="KW-1185">Reference proteome</keyword>
<evidence type="ECO:0000313" key="9">
    <source>
        <dbReference type="EMBL" id="GEK21323.1"/>
    </source>
</evidence>
<feature type="transmembrane region" description="Helical" evidence="8">
    <location>
        <begin position="400"/>
        <end position="421"/>
    </location>
</feature>
<evidence type="ECO:0000313" key="10">
    <source>
        <dbReference type="Proteomes" id="UP000321118"/>
    </source>
</evidence>
<organism evidence="9 10">
    <name type="scientific">Cellulomonas xylanilytica</name>
    <dbReference type="NCBI Taxonomy" id="233583"/>
    <lineage>
        <taxon>Bacteria</taxon>
        <taxon>Bacillati</taxon>
        <taxon>Actinomycetota</taxon>
        <taxon>Actinomycetes</taxon>
        <taxon>Micrococcales</taxon>
        <taxon>Cellulomonadaceae</taxon>
        <taxon>Cellulomonas</taxon>
    </lineage>
</organism>
<dbReference type="GO" id="GO:0005886">
    <property type="term" value="C:plasma membrane"/>
    <property type="evidence" value="ECO:0007669"/>
    <property type="project" value="UniProtKB-SubCell"/>
</dbReference>
<name>A0A510V363_9CELL</name>
<feature type="transmembrane region" description="Helical" evidence="8">
    <location>
        <begin position="311"/>
        <end position="328"/>
    </location>
</feature>
<evidence type="ECO:0000256" key="7">
    <source>
        <dbReference type="SAM" id="MobiDB-lite"/>
    </source>
</evidence>
<evidence type="ECO:0000256" key="3">
    <source>
        <dbReference type="ARBA" id="ARBA00022475"/>
    </source>
</evidence>
<protein>
    <submittedName>
        <fullName evidence="9">Lipopolysaccharide biosynthesis protein</fullName>
    </submittedName>
</protein>
<keyword evidence="4 8" id="KW-0812">Transmembrane</keyword>
<proteinExistence type="inferred from homology"/>
<feature type="transmembrane region" description="Helical" evidence="8">
    <location>
        <begin position="376"/>
        <end position="394"/>
    </location>
</feature>
<sequence length="505" mass="53034">MSTGDDAPDARSSDPASHAQDNRGMGRRAARGAFVTLGGQGIRIVLQVGGVVVLARLLSPSDYGLIAMVTAVTGIGELFRDFGLSAAAIQAKSLSVAQRTNLFWLNSGIGALLCALTASLAVPISHLYDEPDLVPVVHALAFTFLFNGMATQFRADLSRRMEFTRLAAVDVISAVVALTVAIGMALAGAGFWALVAQQLTAALVLLVSVAVLAPWRPGMPRRHVPMRGLLSFGWNLLATQLVGYAGNNVDSLTIGVRFGAVDLGLYNRAYQLLMSTLSQLRAPTTTVALPVLARLQDDPVRFADFVRRGQLALAYGLVAALAFVAAAAEPLTDLLLGPQWLAATPLIRFLAIAGAFQTLAYVGYWVYLARGLTAVLLRYTLVSSAIKIVCVVVGSTWGVVGVAAGFALAPALSWPLSLWWLSRHAPVQLGTLIGGALRTLATFATCGAAAYLVSAAVDPSSPWIAVGIQAVVYVGLLAGVCAVVPALRRDVRDVVVAVRLATRRG</sequence>
<dbReference type="EMBL" id="BJUB01000005">
    <property type="protein sequence ID" value="GEK21323.1"/>
    <property type="molecule type" value="Genomic_DNA"/>
</dbReference>
<evidence type="ECO:0000256" key="4">
    <source>
        <dbReference type="ARBA" id="ARBA00022692"/>
    </source>
</evidence>
<feature type="transmembrane region" description="Helical" evidence="8">
    <location>
        <begin position="167"/>
        <end position="193"/>
    </location>
</feature>
<reference evidence="9 10" key="1">
    <citation type="submission" date="2019-07" db="EMBL/GenBank/DDBJ databases">
        <title>Whole genome shotgun sequence of Cellulomonas xylanilytica NBRC 101102.</title>
        <authorList>
            <person name="Hosoyama A."/>
            <person name="Uohara A."/>
            <person name="Ohji S."/>
            <person name="Ichikawa N."/>
        </authorList>
    </citation>
    <scope>NUCLEOTIDE SEQUENCE [LARGE SCALE GENOMIC DNA]</scope>
    <source>
        <strain evidence="9 10">NBRC 101102</strain>
    </source>
</reference>
<evidence type="ECO:0000256" key="8">
    <source>
        <dbReference type="SAM" id="Phobius"/>
    </source>
</evidence>
<feature type="region of interest" description="Disordered" evidence="7">
    <location>
        <begin position="1"/>
        <end position="25"/>
    </location>
</feature>
<accession>A0A510V363</accession>
<feature type="transmembrane region" description="Helical" evidence="8">
    <location>
        <begin position="136"/>
        <end position="155"/>
    </location>
</feature>
<evidence type="ECO:0000256" key="6">
    <source>
        <dbReference type="ARBA" id="ARBA00023136"/>
    </source>
</evidence>
<comment type="subcellular location">
    <subcellularLocation>
        <location evidence="1">Cell membrane</location>
        <topology evidence="1">Multi-pass membrane protein</topology>
    </subcellularLocation>
</comment>
<feature type="transmembrane region" description="Helical" evidence="8">
    <location>
        <begin position="340"/>
        <end position="364"/>
    </location>
</feature>
<dbReference type="OrthoDB" id="9770347at2"/>
<evidence type="ECO:0000256" key="1">
    <source>
        <dbReference type="ARBA" id="ARBA00004651"/>
    </source>
</evidence>
<dbReference type="RefSeq" id="WP_146927141.1">
    <property type="nucleotide sequence ID" value="NZ_BJUB01000005.1"/>
</dbReference>
<dbReference type="InterPro" id="IPR050833">
    <property type="entry name" value="Poly_Biosynth_Transport"/>
</dbReference>
<comment type="similarity">
    <text evidence="2">Belongs to the polysaccharide synthase family.</text>
</comment>
<gene>
    <name evidence="9" type="ORF">CXY01_18430</name>
</gene>
<evidence type="ECO:0000256" key="2">
    <source>
        <dbReference type="ARBA" id="ARBA00007430"/>
    </source>
</evidence>
<dbReference type="PANTHER" id="PTHR30250">
    <property type="entry name" value="PST FAMILY PREDICTED COLANIC ACID TRANSPORTER"/>
    <property type="match status" value="1"/>
</dbReference>
<comment type="caution">
    <text evidence="9">The sequence shown here is derived from an EMBL/GenBank/DDBJ whole genome shotgun (WGS) entry which is preliminary data.</text>
</comment>
<dbReference type="Pfam" id="PF13440">
    <property type="entry name" value="Polysacc_synt_3"/>
    <property type="match status" value="1"/>
</dbReference>
<dbReference type="Proteomes" id="UP000321118">
    <property type="component" value="Unassembled WGS sequence"/>
</dbReference>
<feature type="transmembrane region" description="Helical" evidence="8">
    <location>
        <begin position="433"/>
        <end position="457"/>
    </location>
</feature>
<feature type="transmembrane region" description="Helical" evidence="8">
    <location>
        <begin position="199"/>
        <end position="217"/>
    </location>
</feature>